<dbReference type="Proteomes" id="UP000255248">
    <property type="component" value="Unassembled WGS sequence"/>
</dbReference>
<feature type="domain" description="SseB protein N-terminal" evidence="2">
    <location>
        <begin position="30"/>
        <end position="143"/>
    </location>
</feature>
<feature type="compositionally biased region" description="Polar residues" evidence="1">
    <location>
        <begin position="1"/>
        <end position="12"/>
    </location>
</feature>
<dbReference type="STRING" id="93378.A9798_03205"/>
<proteinExistence type="predicted"/>
<feature type="region of interest" description="Disordered" evidence="1">
    <location>
        <begin position="1"/>
        <end position="28"/>
    </location>
</feature>
<dbReference type="Pfam" id="PF14581">
    <property type="entry name" value="SseB_C"/>
    <property type="match status" value="1"/>
</dbReference>
<name>A0A376D9R3_9GAMM</name>
<accession>A0A376D9R3</accession>
<evidence type="ECO:0000259" key="3">
    <source>
        <dbReference type="Pfam" id="PF14581"/>
    </source>
</evidence>
<protein>
    <submittedName>
        <fullName evidence="4">Enhanced serine sensitivity protein SseB</fullName>
    </submittedName>
</protein>
<dbReference type="Pfam" id="PF07179">
    <property type="entry name" value="SseB"/>
    <property type="match status" value="1"/>
</dbReference>
<dbReference type="InterPro" id="IPR027945">
    <property type="entry name" value="SseB_C"/>
</dbReference>
<organism evidence="4 5">
    <name type="scientific">Edwardsiella hoshinae</name>
    <dbReference type="NCBI Taxonomy" id="93378"/>
    <lineage>
        <taxon>Bacteria</taxon>
        <taxon>Pseudomonadati</taxon>
        <taxon>Pseudomonadota</taxon>
        <taxon>Gammaproteobacteria</taxon>
        <taxon>Enterobacterales</taxon>
        <taxon>Hafniaceae</taxon>
        <taxon>Edwardsiella</taxon>
    </lineage>
</organism>
<sequence length="288" mass="31764">MCASDNHPQSGEQPHDHQHDHHHVTPGERLEASLAQASRDPAYLALFYRELLAATVYLPLRAPASKAEQDDGVAIEHWEMSDGTSVIPFFSTPQRLQQVLGSEEPGAVTALPARELFSLTRGERLFLNPKCAQGKAFYPQEIALLLERGGMVPSQCLAIEGGQSIRIGPLEHLPGALQEGITTLCGQRGLVRSAWLVRFQDPQCDTQPVLLLALELEGDDEAAHQLLIHEAGTLLSGLLEQDAWVDVCCIRRTQADPLADYLRTHITPIYQRRWGGWLRNAIPSAPGR</sequence>
<dbReference type="InterPro" id="IPR009839">
    <property type="entry name" value="SseB_N"/>
</dbReference>
<dbReference type="AlphaFoldDB" id="A0A376D9R3"/>
<reference evidence="4 5" key="1">
    <citation type="submission" date="2018-06" db="EMBL/GenBank/DDBJ databases">
        <authorList>
            <consortium name="Pathogen Informatics"/>
            <person name="Doyle S."/>
        </authorList>
    </citation>
    <scope>NUCLEOTIDE SEQUENCE [LARGE SCALE GENOMIC DNA]</scope>
    <source>
        <strain evidence="4 5">NCTC12121</strain>
    </source>
</reference>
<evidence type="ECO:0000313" key="5">
    <source>
        <dbReference type="Proteomes" id="UP000255248"/>
    </source>
</evidence>
<dbReference type="EMBL" id="UFXZ01000001">
    <property type="protein sequence ID" value="STC85039.1"/>
    <property type="molecule type" value="Genomic_DNA"/>
</dbReference>
<gene>
    <name evidence="4" type="ORF">NCTC12121_00733</name>
</gene>
<feature type="domain" description="SseB protein C-terminal" evidence="3">
    <location>
        <begin position="159"/>
        <end position="272"/>
    </location>
</feature>
<dbReference type="OrthoDB" id="5622177at2"/>
<feature type="compositionally biased region" description="Basic and acidic residues" evidence="1">
    <location>
        <begin position="13"/>
        <end position="28"/>
    </location>
</feature>
<evidence type="ECO:0000313" key="4">
    <source>
        <dbReference type="EMBL" id="STC85039.1"/>
    </source>
</evidence>
<evidence type="ECO:0000259" key="2">
    <source>
        <dbReference type="Pfam" id="PF07179"/>
    </source>
</evidence>
<evidence type="ECO:0000256" key="1">
    <source>
        <dbReference type="SAM" id="MobiDB-lite"/>
    </source>
</evidence>